<feature type="compositionally biased region" description="Acidic residues" evidence="1">
    <location>
        <begin position="95"/>
        <end position="111"/>
    </location>
</feature>
<keyword evidence="3" id="KW-1185">Reference proteome</keyword>
<sequence>MRLRQIDVSRINAKIKMIAERGHRLESKTHSTLDFPKLIMGLCQRARIPLSAVVHETIDGVVDVREPHVDHILPSRDAFRQHANWPEGMPFYSEGETEEEEEIKEIEEDED</sequence>
<reference evidence="2 3" key="1">
    <citation type="journal article" date="2022" name="Nat. Genet.">
        <title>Improved pea reference genome and pan-genome highlight genomic features and evolutionary characteristics.</title>
        <authorList>
            <person name="Yang T."/>
            <person name="Liu R."/>
            <person name="Luo Y."/>
            <person name="Hu S."/>
            <person name="Wang D."/>
            <person name="Wang C."/>
            <person name="Pandey M.K."/>
            <person name="Ge S."/>
            <person name="Xu Q."/>
            <person name="Li N."/>
            <person name="Li G."/>
            <person name="Huang Y."/>
            <person name="Saxena R.K."/>
            <person name="Ji Y."/>
            <person name="Li M."/>
            <person name="Yan X."/>
            <person name="He Y."/>
            <person name="Liu Y."/>
            <person name="Wang X."/>
            <person name="Xiang C."/>
            <person name="Varshney R.K."/>
            <person name="Ding H."/>
            <person name="Gao S."/>
            <person name="Zong X."/>
        </authorList>
    </citation>
    <scope>NUCLEOTIDE SEQUENCE [LARGE SCALE GENOMIC DNA]</scope>
    <source>
        <strain evidence="2 3">cv. Zhongwan 6</strain>
    </source>
</reference>
<evidence type="ECO:0000313" key="2">
    <source>
        <dbReference type="EMBL" id="KAI5385039.1"/>
    </source>
</evidence>
<feature type="region of interest" description="Disordered" evidence="1">
    <location>
        <begin position="85"/>
        <end position="111"/>
    </location>
</feature>
<dbReference type="Proteomes" id="UP001058974">
    <property type="component" value="Chromosome 7"/>
</dbReference>
<organism evidence="2 3">
    <name type="scientific">Pisum sativum</name>
    <name type="common">Garden pea</name>
    <name type="synonym">Lathyrus oleraceus</name>
    <dbReference type="NCBI Taxonomy" id="3888"/>
    <lineage>
        <taxon>Eukaryota</taxon>
        <taxon>Viridiplantae</taxon>
        <taxon>Streptophyta</taxon>
        <taxon>Embryophyta</taxon>
        <taxon>Tracheophyta</taxon>
        <taxon>Spermatophyta</taxon>
        <taxon>Magnoliopsida</taxon>
        <taxon>eudicotyledons</taxon>
        <taxon>Gunneridae</taxon>
        <taxon>Pentapetalae</taxon>
        <taxon>rosids</taxon>
        <taxon>fabids</taxon>
        <taxon>Fabales</taxon>
        <taxon>Fabaceae</taxon>
        <taxon>Papilionoideae</taxon>
        <taxon>50 kb inversion clade</taxon>
        <taxon>NPAAA clade</taxon>
        <taxon>Hologalegina</taxon>
        <taxon>IRL clade</taxon>
        <taxon>Fabeae</taxon>
        <taxon>Lathyrus</taxon>
    </lineage>
</organism>
<name>A0A9D4VLE0_PEA</name>
<evidence type="ECO:0000313" key="3">
    <source>
        <dbReference type="Proteomes" id="UP001058974"/>
    </source>
</evidence>
<gene>
    <name evidence="2" type="ORF">KIW84_071873</name>
</gene>
<dbReference type="Gramene" id="Psat07G0187300-T1">
    <property type="protein sequence ID" value="KAI5385039.1"/>
    <property type="gene ID" value="KIW84_071873"/>
</dbReference>
<protein>
    <submittedName>
        <fullName evidence="2">Uncharacterized protein</fullName>
    </submittedName>
</protein>
<dbReference type="EMBL" id="JAMSHJ010000007">
    <property type="protein sequence ID" value="KAI5385039.1"/>
    <property type="molecule type" value="Genomic_DNA"/>
</dbReference>
<dbReference type="AlphaFoldDB" id="A0A9D4VLE0"/>
<comment type="caution">
    <text evidence="2">The sequence shown here is derived from an EMBL/GenBank/DDBJ whole genome shotgun (WGS) entry which is preliminary data.</text>
</comment>
<evidence type="ECO:0000256" key="1">
    <source>
        <dbReference type="SAM" id="MobiDB-lite"/>
    </source>
</evidence>
<accession>A0A9D4VLE0</accession>
<proteinExistence type="predicted"/>